<dbReference type="InterPro" id="IPR001060">
    <property type="entry name" value="FCH_dom"/>
</dbReference>
<evidence type="ECO:0000256" key="7">
    <source>
        <dbReference type="PROSITE-ProRule" id="PRU01077"/>
    </source>
</evidence>
<dbReference type="PROSITE" id="PS51741">
    <property type="entry name" value="F_BAR"/>
    <property type="match status" value="1"/>
</dbReference>
<dbReference type="EMBL" id="UFAJ01001180">
    <property type="protein sequence ID" value="SSD62138.1"/>
    <property type="molecule type" value="Genomic_DNA"/>
</dbReference>
<evidence type="ECO:0000256" key="6">
    <source>
        <dbReference type="PROSITE-ProRule" id="PRU00192"/>
    </source>
</evidence>
<dbReference type="SUPFAM" id="SSF50044">
    <property type="entry name" value="SH3-domain"/>
    <property type="match status" value="2"/>
</dbReference>
<dbReference type="InterPro" id="IPR031160">
    <property type="entry name" value="F_BAR_dom"/>
</dbReference>
<feature type="compositionally biased region" description="Polar residues" evidence="8">
    <location>
        <begin position="502"/>
        <end position="514"/>
    </location>
</feature>
<dbReference type="Pfam" id="PF00018">
    <property type="entry name" value="SH3_1"/>
    <property type="match status" value="1"/>
</dbReference>
<dbReference type="InterPro" id="IPR027267">
    <property type="entry name" value="AH/BAR_dom_sf"/>
</dbReference>
<dbReference type="Pfam" id="PF00611">
    <property type="entry name" value="FCH"/>
    <property type="match status" value="1"/>
</dbReference>
<proteinExistence type="inferred from homology"/>
<dbReference type="SUPFAM" id="SSF103657">
    <property type="entry name" value="BAR/IMD domain-like"/>
    <property type="match status" value="1"/>
</dbReference>
<dbReference type="Pfam" id="PF14604">
    <property type="entry name" value="SH3_9"/>
    <property type="match status" value="1"/>
</dbReference>
<evidence type="ECO:0000259" key="9">
    <source>
        <dbReference type="PROSITE" id="PS50002"/>
    </source>
</evidence>
<evidence type="ECO:0000256" key="4">
    <source>
        <dbReference type="ARBA" id="ARBA00061387"/>
    </source>
</evidence>
<organism evidence="11 12">
    <name type="scientific">Saccharomycodes ludwigii</name>
    <dbReference type="NCBI Taxonomy" id="36035"/>
    <lineage>
        <taxon>Eukaryota</taxon>
        <taxon>Fungi</taxon>
        <taxon>Dikarya</taxon>
        <taxon>Ascomycota</taxon>
        <taxon>Saccharomycotina</taxon>
        <taxon>Saccharomycetes</taxon>
        <taxon>Saccharomycodales</taxon>
        <taxon>Saccharomycodaceae</taxon>
        <taxon>Saccharomycodes</taxon>
    </lineage>
</organism>
<dbReference type="OrthoDB" id="8783038at2759"/>
<feature type="region of interest" description="Disordered" evidence="8">
    <location>
        <begin position="601"/>
        <end position="622"/>
    </location>
</feature>
<evidence type="ECO:0000256" key="5">
    <source>
        <dbReference type="ARBA" id="ARBA00074946"/>
    </source>
</evidence>
<dbReference type="SMART" id="SM00326">
    <property type="entry name" value="SH3"/>
    <property type="match status" value="2"/>
</dbReference>
<dbReference type="SMART" id="SM00055">
    <property type="entry name" value="FCH"/>
    <property type="match status" value="1"/>
</dbReference>
<comment type="function">
    <text evidence="3">Plays a role in endocytosis and trafficking to the vacuole. Functions with type I myosins to restore polarity of the actin cytoskeleton after NaCl stress.</text>
</comment>
<dbReference type="PROSITE" id="PS50002">
    <property type="entry name" value="SH3"/>
    <property type="match status" value="2"/>
</dbReference>
<evidence type="ECO:0000256" key="2">
    <source>
        <dbReference type="ARBA" id="ARBA00023054"/>
    </source>
</evidence>
<dbReference type="AlphaFoldDB" id="A0A376BBR6"/>
<dbReference type="Gene3D" id="2.30.30.40">
    <property type="entry name" value="SH3 Domains"/>
    <property type="match status" value="2"/>
</dbReference>
<keyword evidence="2 7" id="KW-0175">Coiled coil</keyword>
<dbReference type="PANTHER" id="PTHR15735:SF21">
    <property type="entry name" value="PROTEIN NERVOUS WRECK"/>
    <property type="match status" value="1"/>
</dbReference>
<sequence>MSDYSIGNELKDSYKETYNWCSYNIKWLRDVQNFYKQRANLEKEYSEKLNQLTNDFLKKKAESSVPLSVGDSPVITPGSAESGTVMCWTEILTETQMIGKDHSQLSEELQFQVVDQIDALIKKSNSMLSGINGFVSELDSRKYEIYHGLDKAKKNYDYSCEDLENIRSKIANGNNSVRLKEKLQSKENEMNNCKNDYLIQVNLANRTKDKYYFQDLPESLDLLQNLVQYKTLQLNNLNNIATNLQRSMDLRIGKKLDLMESTINSTTPDLDIKMFIKHNKKQWSEPKDFQYIASPIWHEDASFVVKDDANLTHLKNRLALSQSKEHQMDEVMTTEIDSLSELKQNTLSNSVIMSGIEPENLLKSMTEYVRTLASFTNHESNKLEATVCIESIVNNLGSKYDLDTSGIDVSSLNKKSGGILNKFKNTLKLETPKRMLYSSSSDSGVSEVLHSSGGGESAVGGLLSGLTRKNHHSSKLGGLFGSGIRSRSNTIRSTTSSRANVPVNNRISSIDSNTLSSEESEYDNNLDDSDDDNEYATNDTNPVKVKVLYSYEKTDDSELTINTGDSLSLIAPDTNGWTQVKNDSTGEIGLVPTSYVEVSKSSATTAPQLPGKRKNNLNDDNGGTTVTALYSYEAQGNDELSITAGDSVKVVHKDDGSGWTLGELNGSTGLFPTSYCS</sequence>
<feature type="compositionally biased region" description="Acidic residues" evidence="8">
    <location>
        <begin position="518"/>
        <end position="534"/>
    </location>
</feature>
<evidence type="ECO:0000313" key="11">
    <source>
        <dbReference type="EMBL" id="SSD62138.1"/>
    </source>
</evidence>
<feature type="domain" description="SH3" evidence="9">
    <location>
        <begin position="621"/>
        <end position="677"/>
    </location>
</feature>
<evidence type="ECO:0000256" key="8">
    <source>
        <dbReference type="SAM" id="MobiDB-lite"/>
    </source>
</evidence>
<dbReference type="GO" id="GO:0045010">
    <property type="term" value="P:actin nucleation"/>
    <property type="evidence" value="ECO:0007669"/>
    <property type="project" value="UniProtKB-ARBA"/>
</dbReference>
<gene>
    <name evidence="11" type="ORF">SCODWIG_03900</name>
</gene>
<comment type="similarity">
    <text evidence="4">Belongs to the BZZ1 family.</text>
</comment>
<keyword evidence="1 6" id="KW-0728">SH3 domain</keyword>
<dbReference type="Gene3D" id="1.20.1270.60">
    <property type="entry name" value="Arfaptin homology (AH) domain/BAR domain"/>
    <property type="match status" value="1"/>
</dbReference>
<dbReference type="InterPro" id="IPR036028">
    <property type="entry name" value="SH3-like_dom_sf"/>
</dbReference>
<evidence type="ECO:0000313" key="12">
    <source>
        <dbReference type="Proteomes" id="UP000262825"/>
    </source>
</evidence>
<keyword evidence="12" id="KW-1185">Reference proteome</keyword>
<evidence type="ECO:0000259" key="10">
    <source>
        <dbReference type="PROSITE" id="PS51741"/>
    </source>
</evidence>
<dbReference type="PRINTS" id="PR00499">
    <property type="entry name" value="P67PHOX"/>
</dbReference>
<feature type="domain" description="SH3" evidence="9">
    <location>
        <begin position="540"/>
        <end position="601"/>
    </location>
</feature>
<evidence type="ECO:0000256" key="3">
    <source>
        <dbReference type="ARBA" id="ARBA00054085"/>
    </source>
</evidence>
<feature type="region of interest" description="Disordered" evidence="8">
    <location>
        <begin position="490"/>
        <end position="538"/>
    </location>
</feature>
<feature type="domain" description="F-BAR" evidence="10">
    <location>
        <begin position="4"/>
        <end position="271"/>
    </location>
</feature>
<protein>
    <recommendedName>
        <fullName evidence="5">Protein BZZ1</fullName>
    </recommendedName>
</protein>
<accession>A0A376BBR6</accession>
<dbReference type="VEuPathDB" id="FungiDB:SCODWIG_03900"/>
<evidence type="ECO:0000256" key="1">
    <source>
        <dbReference type="ARBA" id="ARBA00022443"/>
    </source>
</evidence>
<dbReference type="GO" id="GO:0030833">
    <property type="term" value="P:regulation of actin filament polymerization"/>
    <property type="evidence" value="ECO:0007669"/>
    <property type="project" value="TreeGrafter"/>
</dbReference>
<dbReference type="Proteomes" id="UP000262825">
    <property type="component" value="Unassembled WGS sequence"/>
</dbReference>
<dbReference type="InterPro" id="IPR001452">
    <property type="entry name" value="SH3_domain"/>
</dbReference>
<reference evidence="12" key="1">
    <citation type="submission" date="2018-06" db="EMBL/GenBank/DDBJ databases">
        <authorList>
            <person name="Guldener U."/>
        </authorList>
    </citation>
    <scope>NUCLEOTIDE SEQUENCE [LARGE SCALE GENOMIC DNA]</scope>
    <source>
        <strain evidence="12">UTAD17</strain>
    </source>
</reference>
<name>A0A376BBR6_9ASCO</name>
<dbReference type="PANTHER" id="PTHR15735">
    <property type="entry name" value="FCH AND DOUBLE SH3 DOMAINS PROTEIN"/>
    <property type="match status" value="1"/>
</dbReference>
<dbReference type="GO" id="GO:0030864">
    <property type="term" value="C:cortical actin cytoskeleton"/>
    <property type="evidence" value="ECO:0007669"/>
    <property type="project" value="UniProtKB-ARBA"/>
</dbReference>
<dbReference type="CDD" id="cd11778">
    <property type="entry name" value="SH3_Bzz1_2"/>
    <property type="match status" value="1"/>
</dbReference>
<dbReference type="PRINTS" id="PR00452">
    <property type="entry name" value="SH3DOMAIN"/>
</dbReference>
<dbReference type="FunFam" id="1.20.1270.60:FF:000060">
    <property type="entry name" value="Actin polymerization protein Bzz1"/>
    <property type="match status" value="1"/>
</dbReference>